<evidence type="ECO:0000313" key="2">
    <source>
        <dbReference type="EMBL" id="MCS4555883.1"/>
    </source>
</evidence>
<keyword evidence="2" id="KW-0255">Endonuclease</keyword>
<dbReference type="Proteomes" id="UP001201549">
    <property type="component" value="Unassembled WGS sequence"/>
</dbReference>
<dbReference type="GO" id="GO:0016740">
    <property type="term" value="F:transferase activity"/>
    <property type="evidence" value="ECO:0007669"/>
    <property type="project" value="UniProtKB-KW"/>
</dbReference>
<sequence>MAVMSADVNIATLNLFNYAEPPLAYHEFDSIYSQSQWQLKTQWIADWVAQAAPDLLGMQEVFSPQALQQQLAEQGFEYFAVAGEPSIDGYVAHQSVVMLASRYPILESTSVPLDFTLAARFGVSEGFSPSREMLRATVQLPEIGTTDVYVVHLKSPRAMLGHQDVNLDGFSAALAGSALGRWASVVKRGTEAMLLYQAILERRAQTGYAVVVVGDFNATIDSSELRGLLTAPNQLYRGDLHATGLLALNEQERLCHLRHFQLQEAQTLALACAPEKSRRVSHFHGAHGSIVDHILLSQEFDCQQQHSLASVSCYQIFNQHLIKPEHPHDDYASDHAPVMVSLALRHPTT</sequence>
<dbReference type="GO" id="GO:0004519">
    <property type="term" value="F:endonuclease activity"/>
    <property type="evidence" value="ECO:0007669"/>
    <property type="project" value="UniProtKB-KW"/>
</dbReference>
<dbReference type="PANTHER" id="PTHR14859:SF15">
    <property type="entry name" value="ENDONUCLEASE_EXONUCLEASE_PHOSPHATASE DOMAIN-CONTAINING PROTEIN"/>
    <property type="match status" value="1"/>
</dbReference>
<proteinExistence type="predicted"/>
<dbReference type="Pfam" id="PF03372">
    <property type="entry name" value="Exo_endo_phos"/>
    <property type="match status" value="1"/>
</dbReference>
<keyword evidence="2" id="KW-0808">Transferase</keyword>
<feature type="domain" description="Endonuclease/exonuclease/phosphatase" evidence="1">
    <location>
        <begin position="44"/>
        <end position="335"/>
    </location>
</feature>
<reference evidence="3" key="2">
    <citation type="submission" date="2023-07" db="EMBL/GenBank/DDBJ databases">
        <title>Shewanella mangrovi sp. nov., an acetaldehyde- degrading bacterium isolated from mangrove sediment.</title>
        <authorList>
            <person name="Liu Y."/>
        </authorList>
    </citation>
    <scope>NUCLEOTIDE SEQUENCE [LARGE SCALE GENOMIC DNA]</scope>
    <source>
        <strain evidence="3">C32</strain>
    </source>
</reference>
<dbReference type="RefSeq" id="WP_238895295.1">
    <property type="nucleotide sequence ID" value="NZ_JAKOGG010000003.1"/>
</dbReference>
<comment type="caution">
    <text evidence="2">The sequence shown here is derived from an EMBL/GenBank/DDBJ whole genome shotgun (WGS) entry which is preliminary data.</text>
</comment>
<dbReference type="SUPFAM" id="SSF56219">
    <property type="entry name" value="DNase I-like"/>
    <property type="match status" value="1"/>
</dbReference>
<dbReference type="InterPro" id="IPR051916">
    <property type="entry name" value="GPI-anchor_lipid_remodeler"/>
</dbReference>
<organism evidence="2 3">
    <name type="scientific">Shewanella electrica</name>
    <dbReference type="NCBI Taxonomy" id="515560"/>
    <lineage>
        <taxon>Bacteria</taxon>
        <taxon>Pseudomonadati</taxon>
        <taxon>Pseudomonadota</taxon>
        <taxon>Gammaproteobacteria</taxon>
        <taxon>Alteromonadales</taxon>
        <taxon>Shewanellaceae</taxon>
        <taxon>Shewanella</taxon>
    </lineage>
</organism>
<reference evidence="2 3" key="1">
    <citation type="submission" date="2022-02" db="EMBL/GenBank/DDBJ databases">
        <authorList>
            <person name="Zhuang L."/>
        </authorList>
    </citation>
    <scope>NUCLEOTIDE SEQUENCE [LARGE SCALE GENOMIC DNA]</scope>
    <source>
        <strain evidence="2 3">C32</strain>
    </source>
</reference>
<keyword evidence="2" id="KW-0378">Hydrolase</keyword>
<keyword evidence="2" id="KW-0540">Nuclease</keyword>
<dbReference type="PANTHER" id="PTHR14859">
    <property type="entry name" value="CALCOFLUOR WHITE HYPERSENSITIVE PROTEIN PRECURSOR"/>
    <property type="match status" value="1"/>
</dbReference>
<dbReference type="Gene3D" id="3.60.10.10">
    <property type="entry name" value="Endonuclease/exonuclease/phosphatase"/>
    <property type="match status" value="1"/>
</dbReference>
<evidence type="ECO:0000259" key="1">
    <source>
        <dbReference type="Pfam" id="PF03372"/>
    </source>
</evidence>
<dbReference type="InterPro" id="IPR005135">
    <property type="entry name" value="Endo/exonuclease/phosphatase"/>
</dbReference>
<keyword evidence="3" id="KW-1185">Reference proteome</keyword>
<name>A0ABT2FHR7_9GAMM</name>
<gene>
    <name evidence="2" type="ORF">L9G74_05475</name>
</gene>
<evidence type="ECO:0000313" key="3">
    <source>
        <dbReference type="Proteomes" id="UP001201549"/>
    </source>
</evidence>
<dbReference type="EMBL" id="JAKOGG010000003">
    <property type="protein sequence ID" value="MCS4555883.1"/>
    <property type="molecule type" value="Genomic_DNA"/>
</dbReference>
<dbReference type="InterPro" id="IPR036691">
    <property type="entry name" value="Endo/exonu/phosph_ase_sf"/>
</dbReference>
<protein>
    <submittedName>
        <fullName evidence="2">Endonuclease/exonuclease/phosphatase family protein</fullName>
    </submittedName>
</protein>
<accession>A0ABT2FHR7</accession>